<dbReference type="AlphaFoldDB" id="A0A558CS50"/>
<organism evidence="1 2">
    <name type="scientific">Amycolatopsis rhizosphaerae</name>
    <dbReference type="NCBI Taxonomy" id="2053003"/>
    <lineage>
        <taxon>Bacteria</taxon>
        <taxon>Bacillati</taxon>
        <taxon>Actinomycetota</taxon>
        <taxon>Actinomycetes</taxon>
        <taxon>Pseudonocardiales</taxon>
        <taxon>Pseudonocardiaceae</taxon>
        <taxon>Amycolatopsis</taxon>
    </lineage>
</organism>
<dbReference type="EMBL" id="VJWX01000123">
    <property type="protein sequence ID" value="TVT51512.1"/>
    <property type="molecule type" value="Genomic_DNA"/>
</dbReference>
<dbReference type="SUPFAM" id="SSF51182">
    <property type="entry name" value="RmlC-like cupins"/>
    <property type="match status" value="1"/>
</dbReference>
<name>A0A558CS50_9PSEU</name>
<dbReference type="InterPro" id="IPR011051">
    <property type="entry name" value="RmlC_Cupin_sf"/>
</dbReference>
<reference evidence="1 2" key="2">
    <citation type="submission" date="2019-08" db="EMBL/GenBank/DDBJ databases">
        <title>Amycolatopsis acidicola sp. nov., isolated from peat swamp forest soil.</title>
        <authorList>
            <person name="Srisuk N."/>
        </authorList>
    </citation>
    <scope>NUCLEOTIDE SEQUENCE [LARGE SCALE GENOMIC DNA]</scope>
    <source>
        <strain evidence="1 2">TBRC 6029</strain>
    </source>
</reference>
<evidence type="ECO:0000313" key="2">
    <source>
        <dbReference type="Proteomes" id="UP000320011"/>
    </source>
</evidence>
<protein>
    <recommendedName>
        <fullName evidence="3">Cupin domain-containing protein</fullName>
    </recommendedName>
</protein>
<comment type="caution">
    <text evidence="1">The sequence shown here is derived from an EMBL/GenBank/DDBJ whole genome shotgun (WGS) entry which is preliminary data.</text>
</comment>
<dbReference type="Proteomes" id="UP000320011">
    <property type="component" value="Unassembled WGS sequence"/>
</dbReference>
<dbReference type="PANTHER" id="PTHR37694">
    <property type="entry name" value="SLR8022 PROTEIN"/>
    <property type="match status" value="1"/>
</dbReference>
<sequence length="117" mass="12623">MTRIQGHVPHHAVVNLTALAAELLEEARKHPARRTARTVAASTSQRAALIVALEGAELAEHDAPAAATLHVLSGRVRLRTADHEWDIEEGELFPVPPERHGVVALADAVFLLTVALR</sequence>
<proteinExistence type="predicted"/>
<reference evidence="1 2" key="1">
    <citation type="submission" date="2019-07" db="EMBL/GenBank/DDBJ databases">
        <authorList>
            <person name="Duangmal K."/>
            <person name="Teo W.F.A."/>
        </authorList>
    </citation>
    <scope>NUCLEOTIDE SEQUENCE [LARGE SCALE GENOMIC DNA]</scope>
    <source>
        <strain evidence="1 2">TBRC 6029</strain>
    </source>
</reference>
<evidence type="ECO:0000313" key="1">
    <source>
        <dbReference type="EMBL" id="TVT51512.1"/>
    </source>
</evidence>
<accession>A0A558CS50</accession>
<dbReference type="OrthoDB" id="5190473at2"/>
<dbReference type="Gene3D" id="2.60.120.10">
    <property type="entry name" value="Jelly Rolls"/>
    <property type="match status" value="1"/>
</dbReference>
<dbReference type="InterPro" id="IPR014710">
    <property type="entry name" value="RmlC-like_jellyroll"/>
</dbReference>
<evidence type="ECO:0008006" key="3">
    <source>
        <dbReference type="Google" id="ProtNLM"/>
    </source>
</evidence>
<gene>
    <name evidence="1" type="ORF">FNH05_14665</name>
</gene>
<keyword evidence="2" id="KW-1185">Reference proteome</keyword>
<dbReference type="PANTHER" id="PTHR37694:SF1">
    <property type="entry name" value="SLR8022 PROTEIN"/>
    <property type="match status" value="1"/>
</dbReference>
<dbReference type="RefSeq" id="WP_144588466.1">
    <property type="nucleotide sequence ID" value="NZ_VJWX01000123.1"/>
</dbReference>